<organism evidence="4 5">
    <name type="scientific">Rossellomorea marisflavi</name>
    <dbReference type="NCBI Taxonomy" id="189381"/>
    <lineage>
        <taxon>Bacteria</taxon>
        <taxon>Bacillati</taxon>
        <taxon>Bacillota</taxon>
        <taxon>Bacilli</taxon>
        <taxon>Bacillales</taxon>
        <taxon>Bacillaceae</taxon>
        <taxon>Rossellomorea</taxon>
    </lineage>
</organism>
<dbReference type="OrthoDB" id="137965at2"/>
<accession>A0A0J5SHD8</accession>
<proteinExistence type="predicted"/>
<evidence type="ECO:0000259" key="3">
    <source>
        <dbReference type="Pfam" id="PF24157"/>
    </source>
</evidence>
<feature type="transmembrane region" description="Helical" evidence="1">
    <location>
        <begin position="398"/>
        <end position="416"/>
    </location>
</feature>
<evidence type="ECO:0000313" key="5">
    <source>
        <dbReference type="Proteomes" id="UP000076510"/>
    </source>
</evidence>
<feature type="transmembrane region" description="Helical" evidence="1">
    <location>
        <begin position="365"/>
        <end position="386"/>
    </location>
</feature>
<dbReference type="SUPFAM" id="SSF52317">
    <property type="entry name" value="Class I glutamine amidotransferase-like"/>
    <property type="match status" value="1"/>
</dbReference>
<sequence>MKNVTKSIALILLCLCLFPMFANTSSAAEGIKITVEEGIDGKVKEERGFPITVTVQNGAEHFKGDIVFDYAQSFESGGGRVLSIDLPPGETRTFSLTIPGFGDPLRGNTSKETIHLFKGDWKSGKEVKFTGDKRLNPNFIYMDYASIGLLSKDADRLKSLKASQVYGNKVEALNLSEKNFPGDATGLQMFDFIVIDGFDLSLFSKKQLDALHRWVDKGGTVLIGSDVNVQKTLGPLADIAPLKVDGEQTLSDLSFLETQKNLKVNVKTLSAIEGELTPESEAVIGEKENPILAKKSIGRGEVWQASFLLSDSQLNDWAGFTPWINEFYSKTKYSNNSYNMGGRAQGFYYEMGMVNELFPSNQFKVSTLILVVAVYLILVIPVLYFLLRKFDKREQSWWIIPTVSILLSIGIFLTGAKDRVTKPHMNQMSILEADGKGAVQGISAFTFFSNSSGDYTLSAGHDLELYANNSMNAPEFDQYKYSLDEVTRNTTDTTLRDVEYWSTRTVMGDAYKSDAGSFSPQLSLKDKTLTGSIGNDFPYDFEEVYLWSGTRTYSLGGVKAGQSLEVDKKVSVDYLSSPVSNNSIPPSFTGQQGLDDQRKQSLEQVSSYLMEEEASGNRPVIFGYTKDGIVDVTMKDRKPKKDNLSLVYQSIPSMGDFNGPFSLKNEQLDVEVKPIDGKVIDNYSMNGSGEMELEDGTYEMILKLPEQMQESDISLNSLSIRQYPETPLEFSMIAPSDGKEKKLEEQSSNTFEVKDRLTDYLNEDGEMVIKFVKSTQGNSYTQLPKIVLKGEAKQ</sequence>
<dbReference type="Proteomes" id="UP000076510">
    <property type="component" value="Unassembled WGS sequence"/>
</dbReference>
<dbReference type="RefSeq" id="WP_048004216.1">
    <property type="nucleotide sequence ID" value="NZ_CP047095.1"/>
</dbReference>
<dbReference type="InterPro" id="IPR055831">
    <property type="entry name" value="DUF7408"/>
</dbReference>
<dbReference type="AlphaFoldDB" id="A0A0J5SHD8"/>
<feature type="domain" description="DUF7408" evidence="3">
    <location>
        <begin position="187"/>
        <end position="311"/>
    </location>
</feature>
<dbReference type="InterPro" id="IPR029062">
    <property type="entry name" value="Class_I_gatase-like"/>
</dbReference>
<keyword evidence="2" id="KW-0732">Signal</keyword>
<gene>
    <name evidence="4" type="ORF">AV649_01045</name>
</gene>
<protein>
    <recommendedName>
        <fullName evidence="3">DUF7408 domain-containing protein</fullName>
    </recommendedName>
</protein>
<reference evidence="5" key="1">
    <citation type="submission" date="2016-01" db="EMBL/GenBank/DDBJ databases">
        <title>Whole genome sequencing of Bhargavaea cecembensis T14.</title>
        <authorList>
            <person name="Hong K.W."/>
        </authorList>
    </citation>
    <scope>NUCLEOTIDE SEQUENCE [LARGE SCALE GENOMIC DNA]</scope>
    <source>
        <strain evidence="5">M19</strain>
    </source>
</reference>
<feature type="signal peptide" evidence="2">
    <location>
        <begin position="1"/>
        <end position="22"/>
    </location>
</feature>
<evidence type="ECO:0000256" key="2">
    <source>
        <dbReference type="SAM" id="SignalP"/>
    </source>
</evidence>
<name>A0A0J5SHD8_9BACI</name>
<dbReference type="EMBL" id="LQQY01000012">
    <property type="protein sequence ID" value="KZE49645.1"/>
    <property type="molecule type" value="Genomic_DNA"/>
</dbReference>
<comment type="caution">
    <text evidence="4">The sequence shown here is derived from an EMBL/GenBank/DDBJ whole genome shotgun (WGS) entry which is preliminary data.</text>
</comment>
<dbReference type="PATRIC" id="fig|189381.10.peg.4116"/>
<keyword evidence="1" id="KW-0472">Membrane</keyword>
<feature type="chain" id="PRO_5039351862" description="DUF7408 domain-containing protein" evidence="2">
    <location>
        <begin position="23"/>
        <end position="794"/>
    </location>
</feature>
<evidence type="ECO:0000256" key="1">
    <source>
        <dbReference type="SAM" id="Phobius"/>
    </source>
</evidence>
<evidence type="ECO:0000313" key="4">
    <source>
        <dbReference type="EMBL" id="KZE49645.1"/>
    </source>
</evidence>
<dbReference type="Pfam" id="PF24157">
    <property type="entry name" value="DUF7408"/>
    <property type="match status" value="1"/>
</dbReference>
<keyword evidence="1" id="KW-1133">Transmembrane helix</keyword>
<dbReference type="Gene3D" id="3.40.50.880">
    <property type="match status" value="1"/>
</dbReference>
<keyword evidence="1" id="KW-0812">Transmembrane</keyword>